<name>A0A1E5JR03_9GAMM</name>
<comment type="caution">
    <text evidence="1">The sequence shown here is derived from an EMBL/GenBank/DDBJ whole genome shotgun (WGS) entry which is preliminary data.</text>
</comment>
<dbReference type="STRING" id="45071.Lpar_2795"/>
<sequence length="435" mass="50599">MSLNFAIRLQIVYIIQNIYSLHCMKKKRLTSFLKFYQDSKIDEIEELRKSYATLENLGDEDEVPEKIEEEYHHVVEVINEPSLPHYPLYWKEFIPAISEDNLDVLLAGFEEGDLVYGISGSRISLFHFLRQQGKHDFANRVDDVFDATIDPFLDPLLDPSLAKPSNPFYTPAQTFKSYAGLLKPEIEQYSPSNLSKDKAPFIKKMSKMGVFWTLSNEHKLHFVLNKIDYKMCFEKKFDKITFAELRFLYRYWEQFKPYYERGQINFYFLNENNQLQKVEAPWESKPDIVGTYIPKNIPNTKYHAFFNSFVIDLIKSEIKNGIWKTGLFGIGGGKPIIVDGHGKTVPHRVARIYEVAVDPTLSPAAKYLKTLALAEKAIRNPKKLQKPETTEFYQAILDFDKKLAPVEKETLRFFKGQSALKNHHEASQNNQPKLK</sequence>
<dbReference type="AlphaFoldDB" id="A0A1E5JR03"/>
<protein>
    <submittedName>
        <fullName evidence="1">Uncharacterized protein</fullName>
    </submittedName>
</protein>
<dbReference type="EMBL" id="LSOG01000061">
    <property type="protein sequence ID" value="OEH46954.1"/>
    <property type="molecule type" value="Genomic_DNA"/>
</dbReference>
<proteinExistence type="predicted"/>
<dbReference type="PATRIC" id="fig|45071.6.peg.3013"/>
<gene>
    <name evidence="1" type="ORF">lpari_02156</name>
</gene>
<organism evidence="1 2">
    <name type="scientific">Legionella parisiensis</name>
    <dbReference type="NCBI Taxonomy" id="45071"/>
    <lineage>
        <taxon>Bacteria</taxon>
        <taxon>Pseudomonadati</taxon>
        <taxon>Pseudomonadota</taxon>
        <taxon>Gammaproteobacteria</taxon>
        <taxon>Legionellales</taxon>
        <taxon>Legionellaceae</taxon>
        <taxon>Legionella</taxon>
    </lineage>
</organism>
<keyword evidence="2" id="KW-1185">Reference proteome</keyword>
<dbReference type="Proteomes" id="UP000095229">
    <property type="component" value="Unassembled WGS sequence"/>
</dbReference>
<evidence type="ECO:0000313" key="2">
    <source>
        <dbReference type="Proteomes" id="UP000095229"/>
    </source>
</evidence>
<accession>A0A1E5JR03</accession>
<evidence type="ECO:0000313" key="1">
    <source>
        <dbReference type="EMBL" id="OEH46954.1"/>
    </source>
</evidence>
<reference evidence="1 2" key="1">
    <citation type="submission" date="2016-02" db="EMBL/GenBank/DDBJ databases">
        <title>Secondary metabolites in Legionella.</title>
        <authorList>
            <person name="Tobias N.J."/>
            <person name="Bode H.B."/>
        </authorList>
    </citation>
    <scope>NUCLEOTIDE SEQUENCE [LARGE SCALE GENOMIC DNA]</scope>
    <source>
        <strain evidence="1 2">DSM 19216</strain>
    </source>
</reference>